<evidence type="ECO:0000313" key="4">
    <source>
        <dbReference type="Proteomes" id="UP000238541"/>
    </source>
</evidence>
<reference evidence="4" key="1">
    <citation type="submission" date="2017-06" db="EMBL/GenBank/DDBJ databases">
        <authorList>
            <person name="Furmanczyk E.M."/>
        </authorList>
    </citation>
    <scope>NUCLEOTIDE SEQUENCE [LARGE SCALE GENOMIC DNA]</scope>
    <source>
        <strain evidence="4">AP3_16</strain>
    </source>
</reference>
<dbReference type="AlphaFoldDB" id="A0A2S6FMA9"/>
<evidence type="ECO:0000256" key="1">
    <source>
        <dbReference type="SAM" id="SignalP"/>
    </source>
</evidence>
<name>A0A2S6FMA9_9PSED</name>
<feature type="signal peptide" evidence="1">
    <location>
        <begin position="1"/>
        <end position="27"/>
    </location>
</feature>
<dbReference type="Proteomes" id="UP000238541">
    <property type="component" value="Unassembled WGS sequence"/>
</dbReference>
<keyword evidence="1" id="KW-0732">Signal</keyword>
<evidence type="ECO:0000259" key="2">
    <source>
        <dbReference type="Pfam" id="PF01425"/>
    </source>
</evidence>
<gene>
    <name evidence="3" type="ORF">CD175_12205</name>
</gene>
<dbReference type="PANTHER" id="PTHR42678">
    <property type="entry name" value="AMIDASE"/>
    <property type="match status" value="1"/>
</dbReference>
<feature type="domain" description="Amidase" evidence="2">
    <location>
        <begin position="58"/>
        <end position="487"/>
    </location>
</feature>
<dbReference type="RefSeq" id="WP_104449142.1">
    <property type="nucleotide sequence ID" value="NZ_NIRS01000003.1"/>
</dbReference>
<dbReference type="EMBL" id="NIRS01000003">
    <property type="protein sequence ID" value="PPK38561.1"/>
    <property type="molecule type" value="Genomic_DNA"/>
</dbReference>
<dbReference type="Gene3D" id="3.90.1300.10">
    <property type="entry name" value="Amidase signature (AS) domain"/>
    <property type="match status" value="1"/>
</dbReference>
<dbReference type="Pfam" id="PF01425">
    <property type="entry name" value="Amidase"/>
    <property type="match status" value="1"/>
</dbReference>
<feature type="chain" id="PRO_5015690942" evidence="1">
    <location>
        <begin position="28"/>
        <end position="507"/>
    </location>
</feature>
<organism evidence="3 4">
    <name type="scientific">Pseudomonas laurylsulfatiphila</name>
    <dbReference type="NCBI Taxonomy" id="2011015"/>
    <lineage>
        <taxon>Bacteria</taxon>
        <taxon>Pseudomonadati</taxon>
        <taxon>Pseudomonadota</taxon>
        <taxon>Gammaproteobacteria</taxon>
        <taxon>Pseudomonadales</taxon>
        <taxon>Pseudomonadaceae</taxon>
        <taxon>Pseudomonas</taxon>
    </lineage>
</organism>
<comment type="caution">
    <text evidence="3">The sequence shown here is derived from an EMBL/GenBank/DDBJ whole genome shotgun (WGS) entry which is preliminary data.</text>
</comment>
<proteinExistence type="predicted"/>
<dbReference type="PANTHER" id="PTHR42678:SF34">
    <property type="entry name" value="OS04G0183300 PROTEIN"/>
    <property type="match status" value="1"/>
</dbReference>
<dbReference type="InterPro" id="IPR036928">
    <property type="entry name" value="AS_sf"/>
</dbReference>
<dbReference type="InterPro" id="IPR023631">
    <property type="entry name" value="Amidase_dom"/>
</dbReference>
<accession>A0A2S6FMA9</accession>
<protein>
    <submittedName>
        <fullName evidence="3">Amidase</fullName>
    </submittedName>
</protein>
<evidence type="ECO:0000313" key="3">
    <source>
        <dbReference type="EMBL" id="PPK38561.1"/>
    </source>
</evidence>
<keyword evidence="4" id="KW-1185">Reference proteome</keyword>
<dbReference type="SUPFAM" id="SSF75304">
    <property type="entry name" value="Amidase signature (AS) enzymes"/>
    <property type="match status" value="1"/>
</dbReference>
<sequence length="507" mass="53950">MEVTLNSCMTRLAGIVLLSMVTSAAYAQTPAIETRLEYLSVDELNQRMGRGQLNSVTLVRHLLQRIERLDKQGPAINAIIELNPDALEIAKSLDRERQNGQVRGPLHGIPVLLKDNIDTSDSMQTSAGSLALVGQPAAQDAFIVQRLRAAGAVVLGKTNLSEWANFRDPAIPDGWSGRGGQTKNPHLLSATPCGSSSGSGAAVAAGFAPLTVGTETIGSIICPASLNGVVGLKPTVGLLSRSGIVPVTHKLDTPGPMVRSVRDAALLLNAMAGNDPADPINKPSGFNTTDYTALLRSDALAGRRIGFPLKFGNSAEGFESDPQFSRALEVMQAAGAILIPVELTDPLSEQIDEALWMGIKRDLPKYLATRPAMAAPTLEAIVRFNKDTPGSPDYGQSILSAANTIDFDERTYNELWRKIQHENAAVIDGLLNTHQLDALVLDVGSPGLNVIPLAGYPGIMLPSGMDADGVPTSVFFYSAPWSEAKLLAMAYSYEQASHARQTPAFKP</sequence>